<organism evidence="1 2">
    <name type="scientific">Saccharomyces cerevisiae (strain Lalvin EC1118 / Prise de mousse)</name>
    <name type="common">Baker's yeast</name>
    <dbReference type="NCBI Taxonomy" id="643680"/>
    <lineage>
        <taxon>Eukaryota</taxon>
        <taxon>Fungi</taxon>
        <taxon>Dikarya</taxon>
        <taxon>Ascomycota</taxon>
        <taxon>Saccharomycotina</taxon>
        <taxon>Saccharomycetes</taxon>
        <taxon>Saccharomycetales</taxon>
        <taxon>Saccharomycetaceae</taxon>
        <taxon>Saccharomyces</taxon>
    </lineage>
</organism>
<accession>C8Z8C8</accession>
<evidence type="ECO:0000313" key="1">
    <source>
        <dbReference type="EMBL" id="CAY79644.1"/>
    </source>
</evidence>
<dbReference type="EMBL" id="FN393070">
    <property type="protein sequence ID" value="CAY79644.1"/>
    <property type="molecule type" value="Genomic_DNA"/>
</dbReference>
<proteinExistence type="predicted"/>
<protein>
    <submittedName>
        <fullName evidence="1">EC1118_1G1_1618p</fullName>
    </submittedName>
</protein>
<evidence type="ECO:0000313" key="2">
    <source>
        <dbReference type="Proteomes" id="UP000000286"/>
    </source>
</evidence>
<gene>
    <name evidence="1" type="ORF">EC1118_1G1_1618g</name>
</gene>
<name>C8Z8C8_YEAS8</name>
<dbReference type="Proteomes" id="UP000000286">
    <property type="component" value="Chromosome VII"/>
</dbReference>
<reference evidence="1 2" key="1">
    <citation type="journal article" date="2009" name="Proc. Natl. Acad. Sci. U.S.A.">
        <title>Eukaryote-to-eukaryote gene transfer events revealed by the genome sequence of the wine yeast Saccharomyces cerevisiae EC1118.</title>
        <authorList>
            <person name="Novo M."/>
            <person name="Bigey F."/>
            <person name="Beyne E."/>
            <person name="Galeote V."/>
            <person name="Gavory F."/>
            <person name="Mallet S."/>
            <person name="Cambot B."/>
            <person name="Legras J.L."/>
            <person name="Wincker P."/>
            <person name="Casaregola S."/>
            <person name="Dequin S."/>
        </authorList>
    </citation>
    <scope>NUCLEOTIDE SEQUENCE [LARGE SCALE GENOMIC DNA]</scope>
    <source>
        <strain evidence="2">Lalvin EC1118 / Prise de mousse</strain>
    </source>
</reference>
<sequence length="76" mass="8264">MFMTSSCKPGNKVSMIWNSLTGKECKKISSMVVILPALTNLPSLVTGTHPFSSVFLGPLLFGRPLLRPPKPPLFCC</sequence>
<dbReference type="AlphaFoldDB" id="C8Z8C8"/>
<dbReference type="HOGENOM" id="CLU_2656356_0_0_1"/>